<proteinExistence type="predicted"/>
<reference evidence="2" key="1">
    <citation type="submission" date="2016-11" db="EMBL/GenBank/DDBJ databases">
        <authorList>
            <person name="Varghese N."/>
            <person name="Submissions S."/>
        </authorList>
    </citation>
    <scope>NUCLEOTIDE SEQUENCE [LARGE SCALE GENOMIC DNA]</scope>
    <source>
        <strain evidence="2">DSM 100564</strain>
    </source>
</reference>
<organism evidence="1 2">
    <name type="scientific">Shimia gijangensis</name>
    <dbReference type="NCBI Taxonomy" id="1470563"/>
    <lineage>
        <taxon>Bacteria</taxon>
        <taxon>Pseudomonadati</taxon>
        <taxon>Pseudomonadota</taxon>
        <taxon>Alphaproteobacteria</taxon>
        <taxon>Rhodobacterales</taxon>
        <taxon>Roseobacteraceae</taxon>
    </lineage>
</organism>
<dbReference type="Proteomes" id="UP000183982">
    <property type="component" value="Unassembled WGS sequence"/>
</dbReference>
<name>A0A1M6EPN8_9RHOB</name>
<protein>
    <submittedName>
        <fullName evidence="1">Uncharacterized protein</fullName>
    </submittedName>
</protein>
<gene>
    <name evidence="1" type="ORF">SAMN05444000_103262</name>
</gene>
<dbReference type="AlphaFoldDB" id="A0A1M6EPN8"/>
<sequence>MNTALLIIGVIVLLVVAAAIAEAYLRGQRYKPLSSVQPQNVARRALGQDATTTSILQDMLADRQRLKSAQSQKETRQ</sequence>
<keyword evidence="2" id="KW-1185">Reference proteome</keyword>
<evidence type="ECO:0000313" key="2">
    <source>
        <dbReference type="Proteomes" id="UP000183982"/>
    </source>
</evidence>
<dbReference type="STRING" id="1470563.SAMN05444000_103262"/>
<dbReference type="EMBL" id="FQZQ01000003">
    <property type="protein sequence ID" value="SHI87318.1"/>
    <property type="molecule type" value="Genomic_DNA"/>
</dbReference>
<evidence type="ECO:0000313" key="1">
    <source>
        <dbReference type="EMBL" id="SHI87318.1"/>
    </source>
</evidence>
<accession>A0A1M6EPN8</accession>